<protein>
    <submittedName>
        <fullName evidence="1">Uncharacterized protein</fullName>
    </submittedName>
</protein>
<proteinExistence type="predicted"/>
<evidence type="ECO:0000313" key="2">
    <source>
        <dbReference type="Proteomes" id="UP000807504"/>
    </source>
</evidence>
<organism evidence="1 2">
    <name type="scientific">Argiope bruennichi</name>
    <name type="common">Wasp spider</name>
    <name type="synonym">Aranea bruennichi</name>
    <dbReference type="NCBI Taxonomy" id="94029"/>
    <lineage>
        <taxon>Eukaryota</taxon>
        <taxon>Metazoa</taxon>
        <taxon>Ecdysozoa</taxon>
        <taxon>Arthropoda</taxon>
        <taxon>Chelicerata</taxon>
        <taxon>Arachnida</taxon>
        <taxon>Araneae</taxon>
        <taxon>Araneomorphae</taxon>
        <taxon>Entelegynae</taxon>
        <taxon>Araneoidea</taxon>
        <taxon>Araneidae</taxon>
        <taxon>Argiope</taxon>
    </lineage>
</organism>
<keyword evidence="2" id="KW-1185">Reference proteome</keyword>
<sequence>MRHVIQTSCLRTSIAVLRISNRAVKKWFDEEKECYKKSVNATQCVGPINEAMSDLKTPEDFILANKKVCNLFKPYSTCARETVEENCGKNNRSCSTGCSFPSRG</sequence>
<reference evidence="1" key="2">
    <citation type="submission" date="2020-06" db="EMBL/GenBank/DDBJ databases">
        <authorList>
            <person name="Sheffer M."/>
        </authorList>
    </citation>
    <scope>NUCLEOTIDE SEQUENCE</scope>
</reference>
<dbReference type="AlphaFoldDB" id="A0A8T0EIH4"/>
<reference evidence="1" key="1">
    <citation type="journal article" date="2020" name="bioRxiv">
        <title>Chromosome-level reference genome of the European wasp spider Argiope bruennichi: a resource for studies on range expansion and evolutionary adaptation.</title>
        <authorList>
            <person name="Sheffer M.M."/>
            <person name="Hoppe A."/>
            <person name="Krehenwinkel H."/>
            <person name="Uhl G."/>
            <person name="Kuss A.W."/>
            <person name="Jensen L."/>
            <person name="Jensen C."/>
            <person name="Gillespie R.G."/>
            <person name="Hoff K.J."/>
            <person name="Prost S."/>
        </authorList>
    </citation>
    <scope>NUCLEOTIDE SEQUENCE</scope>
</reference>
<dbReference type="Proteomes" id="UP000807504">
    <property type="component" value="Unassembled WGS sequence"/>
</dbReference>
<accession>A0A8T0EIH4</accession>
<gene>
    <name evidence="1" type="ORF">HNY73_019075</name>
</gene>
<comment type="caution">
    <text evidence="1">The sequence shown here is derived from an EMBL/GenBank/DDBJ whole genome shotgun (WGS) entry which is preliminary data.</text>
</comment>
<name>A0A8T0EIH4_ARGBR</name>
<dbReference type="EMBL" id="JABXBU010002228">
    <property type="protein sequence ID" value="KAF8771695.1"/>
    <property type="molecule type" value="Genomic_DNA"/>
</dbReference>
<evidence type="ECO:0000313" key="1">
    <source>
        <dbReference type="EMBL" id="KAF8771695.1"/>
    </source>
</evidence>